<accession>A0ABP7U9H4</accession>
<reference evidence="3" key="1">
    <citation type="journal article" date="2019" name="Int. J. Syst. Evol. Microbiol.">
        <title>The Global Catalogue of Microorganisms (GCM) 10K type strain sequencing project: providing services to taxonomists for standard genome sequencing and annotation.</title>
        <authorList>
            <consortium name="The Broad Institute Genomics Platform"/>
            <consortium name="The Broad Institute Genome Sequencing Center for Infectious Disease"/>
            <person name="Wu L."/>
            <person name="Ma J."/>
        </authorList>
    </citation>
    <scope>NUCLEOTIDE SEQUENCE [LARGE SCALE GENOMIC DNA]</scope>
    <source>
        <strain evidence="3">JCM 17225</strain>
    </source>
</reference>
<feature type="compositionally biased region" description="Polar residues" evidence="1">
    <location>
        <begin position="268"/>
        <end position="279"/>
    </location>
</feature>
<organism evidence="2 3">
    <name type="scientific">Hymenobacter glaciei</name>
    <dbReference type="NCBI Taxonomy" id="877209"/>
    <lineage>
        <taxon>Bacteria</taxon>
        <taxon>Pseudomonadati</taxon>
        <taxon>Bacteroidota</taxon>
        <taxon>Cytophagia</taxon>
        <taxon>Cytophagales</taxon>
        <taxon>Hymenobacteraceae</taxon>
        <taxon>Hymenobacter</taxon>
    </lineage>
</organism>
<dbReference type="EMBL" id="BAABDK010000017">
    <property type="protein sequence ID" value="GAA4038393.1"/>
    <property type="molecule type" value="Genomic_DNA"/>
</dbReference>
<evidence type="ECO:0000313" key="2">
    <source>
        <dbReference type="EMBL" id="GAA4038393.1"/>
    </source>
</evidence>
<name>A0ABP7U9H4_9BACT</name>
<evidence type="ECO:0000256" key="1">
    <source>
        <dbReference type="SAM" id="MobiDB-lite"/>
    </source>
</evidence>
<sequence>MNGLITILEWPGKIKEPFGNPTGLEYEYNPAFALRRRGLFLHLTIHLITMDNQQNQSGSPMPGDDVRVQNAGNPTGSTGLGNDATVSGAGTGRKASSARSSAQSASNQGPTNQQDDSQRQGEGQQTNAQEGTLLDTALNSGKKWIEDSGVLDSVNQLPQSLKDLGTRALDRVNGLSTTQKVVGGAILAAGLGWLATRKGKSSDSSDSSAYNYGRQRDAGSYGRRNYGYQAPDASTSRRPAAGTSSRSDSGSAYGNSGSRYGSSGSYDANASSAGNTGIHSGSGRDDSGAAYGSASARTDHGSQSSSTDSRAQNSDYRSIE</sequence>
<keyword evidence="3" id="KW-1185">Reference proteome</keyword>
<gene>
    <name evidence="2" type="ORF">GCM10022409_24840</name>
</gene>
<evidence type="ECO:0000313" key="3">
    <source>
        <dbReference type="Proteomes" id="UP001501469"/>
    </source>
</evidence>
<feature type="region of interest" description="Disordered" evidence="1">
    <location>
        <begin position="53"/>
        <end position="131"/>
    </location>
</feature>
<feature type="region of interest" description="Disordered" evidence="1">
    <location>
        <begin position="197"/>
        <end position="320"/>
    </location>
</feature>
<protein>
    <submittedName>
        <fullName evidence="2">Uncharacterized protein</fullName>
    </submittedName>
</protein>
<feature type="compositionally biased region" description="Polar residues" evidence="1">
    <location>
        <begin position="107"/>
        <end position="130"/>
    </location>
</feature>
<feature type="compositionally biased region" description="Polar residues" evidence="1">
    <location>
        <begin position="232"/>
        <end position="248"/>
    </location>
</feature>
<proteinExistence type="predicted"/>
<comment type="caution">
    <text evidence="2">The sequence shown here is derived from an EMBL/GenBank/DDBJ whole genome shotgun (WGS) entry which is preliminary data.</text>
</comment>
<feature type="compositionally biased region" description="Polar residues" evidence="1">
    <location>
        <begin position="301"/>
        <end position="320"/>
    </location>
</feature>
<feature type="compositionally biased region" description="Low complexity" evidence="1">
    <location>
        <begin position="249"/>
        <end position="266"/>
    </location>
</feature>
<dbReference type="Proteomes" id="UP001501469">
    <property type="component" value="Unassembled WGS sequence"/>
</dbReference>
<feature type="compositionally biased region" description="Low complexity" evidence="1">
    <location>
        <begin position="92"/>
        <end position="106"/>
    </location>
</feature>